<gene>
    <name evidence="8" type="ORF">H9807_09825</name>
</gene>
<dbReference type="AlphaFoldDB" id="A0A9D2H036"/>
<dbReference type="GO" id="GO:0009279">
    <property type="term" value="C:cell outer membrane"/>
    <property type="evidence" value="ECO:0007669"/>
    <property type="project" value="UniProtKB-SubCell"/>
</dbReference>
<accession>A0A9D2H036</accession>
<evidence type="ECO:0000313" key="9">
    <source>
        <dbReference type="Proteomes" id="UP000824108"/>
    </source>
</evidence>
<dbReference type="Pfam" id="PF07980">
    <property type="entry name" value="SusD_RagB"/>
    <property type="match status" value="1"/>
</dbReference>
<sequence length="553" mass="63877">MKKYFYIIWAALCVTSCSLDIEPETELTDLQFWKSETDLRGACNYLYRDLPGFSHDMRSEELVGPNQNSISSGNRTVPNTSSDWTDPYDKIGRCNNIVMKGSEAPLAEAQKNRWIAEARFFRAYHYFDLVKKYGDVPLILKVFDSTDDPEIKKARDSRETVLQQCYADLQFAAQWLPDIDKLTDEANWGRVSRSAALGMIMRIGLYEGTYIKYHNLSEGDLRSHLLKAINAADTIINIEKKHELYPDFQTLFYFEGEGRQNKENVFVKVYGPDKTGIVHNNSRGLENAAAVSRQMLDNFLYADGLPREISPLRVVPEVSYSDIIENRDPRLKMTIYSIKEQAYKGPYTPFKNDDQTHGYGYPIKKGFMADQWATSSKETVDKMIIRYAEVLLSYAEALYEYNGGITDEELDETVNLVRARVGFDVKLTNAFVQEHQLDMLQEIRRERMVEFIDENLHYDDIIRWKTAEVVLPKAMVGLLYNENETTKERGELGNRFTDENGYYNGVKVYDQANLYVIEEASSRSFDPDRDYLYPIPTYEISTSNGNVKQNPKW</sequence>
<feature type="domain" description="SusD-like N-terminal" evidence="7">
    <location>
        <begin position="80"/>
        <end position="205"/>
    </location>
</feature>
<feature type="domain" description="RagB/SusD" evidence="6">
    <location>
        <begin position="258"/>
        <end position="553"/>
    </location>
</feature>
<comment type="caution">
    <text evidence="8">The sequence shown here is derived from an EMBL/GenBank/DDBJ whole genome shotgun (WGS) entry which is preliminary data.</text>
</comment>
<dbReference type="EMBL" id="DXAV01000082">
    <property type="protein sequence ID" value="HIZ92394.1"/>
    <property type="molecule type" value="Genomic_DNA"/>
</dbReference>
<keyword evidence="3" id="KW-0732">Signal</keyword>
<dbReference type="Proteomes" id="UP000824108">
    <property type="component" value="Unassembled WGS sequence"/>
</dbReference>
<dbReference type="InterPro" id="IPR033985">
    <property type="entry name" value="SusD-like_N"/>
</dbReference>
<proteinExistence type="inferred from homology"/>
<organism evidence="8 9">
    <name type="scientific">Candidatus Bacteroides merdavium</name>
    <dbReference type="NCBI Taxonomy" id="2838472"/>
    <lineage>
        <taxon>Bacteria</taxon>
        <taxon>Pseudomonadati</taxon>
        <taxon>Bacteroidota</taxon>
        <taxon>Bacteroidia</taxon>
        <taxon>Bacteroidales</taxon>
        <taxon>Bacteroidaceae</taxon>
        <taxon>Bacteroides</taxon>
    </lineage>
</organism>
<dbReference type="InterPro" id="IPR012944">
    <property type="entry name" value="SusD_RagB_dom"/>
</dbReference>
<evidence type="ECO:0000313" key="8">
    <source>
        <dbReference type="EMBL" id="HIZ92394.1"/>
    </source>
</evidence>
<dbReference type="InterPro" id="IPR011990">
    <property type="entry name" value="TPR-like_helical_dom_sf"/>
</dbReference>
<keyword evidence="5" id="KW-0998">Cell outer membrane</keyword>
<evidence type="ECO:0000256" key="3">
    <source>
        <dbReference type="ARBA" id="ARBA00022729"/>
    </source>
</evidence>
<dbReference type="Pfam" id="PF14322">
    <property type="entry name" value="SusD-like_3"/>
    <property type="match status" value="1"/>
</dbReference>
<comment type="subcellular location">
    <subcellularLocation>
        <location evidence="1">Cell outer membrane</location>
    </subcellularLocation>
</comment>
<evidence type="ECO:0000259" key="7">
    <source>
        <dbReference type="Pfam" id="PF14322"/>
    </source>
</evidence>
<reference evidence="8" key="2">
    <citation type="submission" date="2021-04" db="EMBL/GenBank/DDBJ databases">
        <authorList>
            <person name="Gilroy R."/>
        </authorList>
    </citation>
    <scope>NUCLEOTIDE SEQUENCE</scope>
    <source>
        <strain evidence="8">CHK118-2852</strain>
    </source>
</reference>
<evidence type="ECO:0000256" key="4">
    <source>
        <dbReference type="ARBA" id="ARBA00023136"/>
    </source>
</evidence>
<protein>
    <submittedName>
        <fullName evidence="8">RagB/SusD family nutrient uptake outer membrane protein</fullName>
    </submittedName>
</protein>
<evidence type="ECO:0000259" key="6">
    <source>
        <dbReference type="Pfam" id="PF07980"/>
    </source>
</evidence>
<dbReference type="Gene3D" id="1.25.40.390">
    <property type="match status" value="1"/>
</dbReference>
<reference evidence="8" key="1">
    <citation type="journal article" date="2021" name="PeerJ">
        <title>Extensive microbial diversity within the chicken gut microbiome revealed by metagenomics and culture.</title>
        <authorList>
            <person name="Gilroy R."/>
            <person name="Ravi A."/>
            <person name="Getino M."/>
            <person name="Pursley I."/>
            <person name="Horton D.L."/>
            <person name="Alikhan N.F."/>
            <person name="Baker D."/>
            <person name="Gharbi K."/>
            <person name="Hall N."/>
            <person name="Watson M."/>
            <person name="Adriaenssens E.M."/>
            <person name="Foster-Nyarko E."/>
            <person name="Jarju S."/>
            <person name="Secka A."/>
            <person name="Antonio M."/>
            <person name="Oren A."/>
            <person name="Chaudhuri R.R."/>
            <person name="La Ragione R."/>
            <person name="Hildebrand F."/>
            <person name="Pallen M.J."/>
        </authorList>
    </citation>
    <scope>NUCLEOTIDE SEQUENCE</scope>
    <source>
        <strain evidence="8">CHK118-2852</strain>
    </source>
</reference>
<dbReference type="SUPFAM" id="SSF48452">
    <property type="entry name" value="TPR-like"/>
    <property type="match status" value="1"/>
</dbReference>
<evidence type="ECO:0000256" key="1">
    <source>
        <dbReference type="ARBA" id="ARBA00004442"/>
    </source>
</evidence>
<evidence type="ECO:0000256" key="2">
    <source>
        <dbReference type="ARBA" id="ARBA00006275"/>
    </source>
</evidence>
<comment type="similarity">
    <text evidence="2">Belongs to the SusD family.</text>
</comment>
<name>A0A9D2H036_9BACE</name>
<keyword evidence="4" id="KW-0472">Membrane</keyword>
<evidence type="ECO:0000256" key="5">
    <source>
        <dbReference type="ARBA" id="ARBA00023237"/>
    </source>
</evidence>